<dbReference type="EMBL" id="BKCJ011802079">
    <property type="protein sequence ID" value="GFD54081.1"/>
    <property type="molecule type" value="Genomic_DNA"/>
</dbReference>
<evidence type="ECO:0000256" key="1">
    <source>
        <dbReference type="SAM" id="MobiDB-lite"/>
    </source>
</evidence>
<protein>
    <submittedName>
        <fullName evidence="2">Uncharacterized protein</fullName>
    </submittedName>
</protein>
<feature type="non-terminal residue" evidence="2">
    <location>
        <position position="1"/>
    </location>
</feature>
<name>A0A699XB88_TANCI</name>
<organism evidence="2">
    <name type="scientific">Tanacetum cinerariifolium</name>
    <name type="common">Dalmatian daisy</name>
    <name type="synonym">Chrysanthemum cinerariifolium</name>
    <dbReference type="NCBI Taxonomy" id="118510"/>
    <lineage>
        <taxon>Eukaryota</taxon>
        <taxon>Viridiplantae</taxon>
        <taxon>Streptophyta</taxon>
        <taxon>Embryophyta</taxon>
        <taxon>Tracheophyta</taxon>
        <taxon>Spermatophyta</taxon>
        <taxon>Magnoliopsida</taxon>
        <taxon>eudicotyledons</taxon>
        <taxon>Gunneridae</taxon>
        <taxon>Pentapetalae</taxon>
        <taxon>asterids</taxon>
        <taxon>campanulids</taxon>
        <taxon>Asterales</taxon>
        <taxon>Asteraceae</taxon>
        <taxon>Asteroideae</taxon>
        <taxon>Anthemideae</taxon>
        <taxon>Anthemidinae</taxon>
        <taxon>Tanacetum</taxon>
    </lineage>
</organism>
<proteinExistence type="predicted"/>
<reference evidence="2" key="1">
    <citation type="journal article" date="2019" name="Sci. Rep.">
        <title>Draft genome of Tanacetum cinerariifolium, the natural source of mosquito coil.</title>
        <authorList>
            <person name="Yamashiro T."/>
            <person name="Shiraishi A."/>
            <person name="Satake H."/>
            <person name="Nakayama K."/>
        </authorList>
    </citation>
    <scope>NUCLEOTIDE SEQUENCE</scope>
</reference>
<dbReference type="AlphaFoldDB" id="A0A699XB88"/>
<feature type="region of interest" description="Disordered" evidence="1">
    <location>
        <begin position="1"/>
        <end position="72"/>
    </location>
</feature>
<accession>A0A699XB88</accession>
<gene>
    <name evidence="2" type="ORF">Tci_926050</name>
</gene>
<feature type="compositionally biased region" description="Low complexity" evidence="1">
    <location>
        <begin position="9"/>
        <end position="26"/>
    </location>
</feature>
<comment type="caution">
    <text evidence="2">The sequence shown here is derived from an EMBL/GenBank/DDBJ whole genome shotgun (WGS) entry which is preliminary data.</text>
</comment>
<evidence type="ECO:0000313" key="2">
    <source>
        <dbReference type="EMBL" id="GFD54081.1"/>
    </source>
</evidence>
<sequence length="72" mass="7383">ARTPPAPALPGSAAPLGAAARRGAGSRNRVPDRRPGAVSGRRVRHGHRLDDAERQYLSHPRSALFAAGGGPG</sequence>